<dbReference type="CDD" id="cd04332">
    <property type="entry name" value="YbaK_like"/>
    <property type="match status" value="1"/>
</dbReference>
<dbReference type="SUPFAM" id="SSF55826">
    <property type="entry name" value="YbaK/ProRS associated domain"/>
    <property type="match status" value="1"/>
</dbReference>
<dbReference type="Gene3D" id="3.90.960.10">
    <property type="entry name" value="YbaK/aminoacyl-tRNA synthetase-associated domain"/>
    <property type="match status" value="1"/>
</dbReference>
<dbReference type="InterPro" id="IPR007214">
    <property type="entry name" value="YbaK/aa-tRNA-synth-assoc-dom"/>
</dbReference>
<reference evidence="2" key="1">
    <citation type="journal article" date="2021" name="PeerJ">
        <title>Extensive microbial diversity within the chicken gut microbiome revealed by metagenomics and culture.</title>
        <authorList>
            <person name="Gilroy R."/>
            <person name="Ravi A."/>
            <person name="Getino M."/>
            <person name="Pursley I."/>
            <person name="Horton D.L."/>
            <person name="Alikhan N.F."/>
            <person name="Baker D."/>
            <person name="Gharbi K."/>
            <person name="Hall N."/>
            <person name="Watson M."/>
            <person name="Adriaenssens E.M."/>
            <person name="Foster-Nyarko E."/>
            <person name="Jarju S."/>
            <person name="Secka A."/>
            <person name="Antonio M."/>
            <person name="Oren A."/>
            <person name="Chaudhuri R.R."/>
            <person name="La Ragione R."/>
            <person name="Hildebrand F."/>
            <person name="Pallen M.J."/>
        </authorList>
    </citation>
    <scope>NUCLEOTIDE SEQUENCE</scope>
    <source>
        <strain evidence="2">5032</strain>
    </source>
</reference>
<sequence>MQSLLETLRSMLEQQKADFEILSHHRPLLSRGDAARVFDLVKAAPVFILEADGELTAFLASAARGRIDLKALRQDVGYASLRPVPEADLLVRTGCAPGRVPLVGHGLPVIFDEVLLRHDYVYGKTSDVLHTLKIRPLDLMRVCNVVKVWPDPQGRPAGSMAAATFGRPDDQAR</sequence>
<dbReference type="EMBL" id="DWZD01000030">
    <property type="protein sequence ID" value="HJA78839.1"/>
    <property type="molecule type" value="Genomic_DNA"/>
</dbReference>
<dbReference type="InterPro" id="IPR036754">
    <property type="entry name" value="YbaK/aa-tRNA-synt-asso_dom_sf"/>
</dbReference>
<evidence type="ECO:0000259" key="1">
    <source>
        <dbReference type="Pfam" id="PF04073"/>
    </source>
</evidence>
<dbReference type="Pfam" id="PF04073">
    <property type="entry name" value="tRNA_edit"/>
    <property type="match status" value="1"/>
</dbReference>
<reference evidence="2" key="2">
    <citation type="submission" date="2021-04" db="EMBL/GenBank/DDBJ databases">
        <authorList>
            <person name="Gilroy R."/>
        </authorList>
    </citation>
    <scope>NUCLEOTIDE SEQUENCE</scope>
    <source>
        <strain evidence="2">5032</strain>
    </source>
</reference>
<dbReference type="AlphaFoldDB" id="A0A9D2KQR9"/>
<evidence type="ECO:0000313" key="3">
    <source>
        <dbReference type="Proteomes" id="UP000823821"/>
    </source>
</evidence>
<evidence type="ECO:0000313" key="2">
    <source>
        <dbReference type="EMBL" id="HJA78839.1"/>
    </source>
</evidence>
<name>A0A9D2KQR9_9BACT</name>
<organism evidence="2 3">
    <name type="scientific">Candidatus Desulfovibrio intestinavium</name>
    <dbReference type="NCBI Taxonomy" id="2838534"/>
    <lineage>
        <taxon>Bacteria</taxon>
        <taxon>Pseudomonadati</taxon>
        <taxon>Thermodesulfobacteriota</taxon>
        <taxon>Desulfovibrionia</taxon>
        <taxon>Desulfovibrionales</taxon>
        <taxon>Desulfovibrionaceae</taxon>
        <taxon>Desulfovibrio</taxon>
    </lineage>
</organism>
<gene>
    <name evidence="2" type="ORF">H9784_04600</name>
</gene>
<feature type="domain" description="YbaK/aminoacyl-tRNA synthetase-associated" evidence="1">
    <location>
        <begin position="47"/>
        <end position="141"/>
    </location>
</feature>
<comment type="caution">
    <text evidence="2">The sequence shown here is derived from an EMBL/GenBank/DDBJ whole genome shotgun (WGS) entry which is preliminary data.</text>
</comment>
<dbReference type="Proteomes" id="UP000823821">
    <property type="component" value="Unassembled WGS sequence"/>
</dbReference>
<accession>A0A9D2KQR9</accession>
<proteinExistence type="predicted"/>
<dbReference type="GO" id="GO:0002161">
    <property type="term" value="F:aminoacyl-tRNA deacylase activity"/>
    <property type="evidence" value="ECO:0007669"/>
    <property type="project" value="InterPro"/>
</dbReference>
<protein>
    <submittedName>
        <fullName evidence="2">YbaK/EbsC family protein</fullName>
    </submittedName>
</protein>